<evidence type="ECO:0000256" key="1">
    <source>
        <dbReference type="SAM" id="MobiDB-lite"/>
    </source>
</evidence>
<feature type="compositionally biased region" description="Polar residues" evidence="1">
    <location>
        <begin position="169"/>
        <end position="180"/>
    </location>
</feature>
<evidence type="ECO:0000313" key="3">
    <source>
        <dbReference type="EMBL" id="THH31592.1"/>
    </source>
</evidence>
<keyword evidence="2" id="KW-0732">Signal</keyword>
<evidence type="ECO:0000256" key="2">
    <source>
        <dbReference type="SAM" id="SignalP"/>
    </source>
</evidence>
<sequence length="180" mass="18147">MRSSFFASLIVAVAASSLFAVAAPAVFDADAVAYDRYELPVWKRDAAHVLYRRQRATSRGAGSSAGGSVTNSSGGTVTESSGSDVAGTDGTSTTGSVTEINPATGTVSTTPGTTVTGGVTTTTTTDPTDPTDPIVPTGTLVNPASQTGDYEDIARNRAKQRLQDAGVTSAPTSTGSSFSD</sequence>
<comment type="caution">
    <text evidence="3">The sequence shown here is derived from an EMBL/GenBank/DDBJ whole genome shotgun (WGS) entry which is preliminary data.</text>
</comment>
<name>A0A4S4MYM4_9APHY</name>
<gene>
    <name evidence="3" type="ORF">EUX98_g2589</name>
</gene>
<protein>
    <submittedName>
        <fullName evidence="3">Uncharacterized protein</fullName>
    </submittedName>
</protein>
<keyword evidence="4" id="KW-1185">Reference proteome</keyword>
<dbReference type="EMBL" id="SGPM01000042">
    <property type="protein sequence ID" value="THH31592.1"/>
    <property type="molecule type" value="Genomic_DNA"/>
</dbReference>
<feature type="compositionally biased region" description="Low complexity" evidence="1">
    <location>
        <begin position="57"/>
        <end position="139"/>
    </location>
</feature>
<organism evidence="3 4">
    <name type="scientific">Antrodiella citrinella</name>
    <dbReference type="NCBI Taxonomy" id="2447956"/>
    <lineage>
        <taxon>Eukaryota</taxon>
        <taxon>Fungi</taxon>
        <taxon>Dikarya</taxon>
        <taxon>Basidiomycota</taxon>
        <taxon>Agaricomycotina</taxon>
        <taxon>Agaricomycetes</taxon>
        <taxon>Polyporales</taxon>
        <taxon>Steccherinaceae</taxon>
        <taxon>Antrodiella</taxon>
    </lineage>
</organism>
<evidence type="ECO:0000313" key="4">
    <source>
        <dbReference type="Proteomes" id="UP000308730"/>
    </source>
</evidence>
<reference evidence="3 4" key="1">
    <citation type="submission" date="2019-02" db="EMBL/GenBank/DDBJ databases">
        <title>Genome sequencing of the rare red list fungi Antrodiella citrinella (Flaviporus citrinellus).</title>
        <authorList>
            <person name="Buettner E."/>
            <person name="Kellner H."/>
        </authorList>
    </citation>
    <scope>NUCLEOTIDE SEQUENCE [LARGE SCALE GENOMIC DNA]</scope>
    <source>
        <strain evidence="3 4">DSM 108506</strain>
    </source>
</reference>
<feature type="region of interest" description="Disordered" evidence="1">
    <location>
        <begin position="55"/>
        <end position="180"/>
    </location>
</feature>
<accession>A0A4S4MYM4</accession>
<dbReference type="AlphaFoldDB" id="A0A4S4MYM4"/>
<dbReference type="Proteomes" id="UP000308730">
    <property type="component" value="Unassembled WGS sequence"/>
</dbReference>
<feature type="signal peptide" evidence="2">
    <location>
        <begin position="1"/>
        <end position="15"/>
    </location>
</feature>
<proteinExistence type="predicted"/>
<feature type="chain" id="PRO_5021005252" evidence="2">
    <location>
        <begin position="16"/>
        <end position="180"/>
    </location>
</feature>